<gene>
    <name evidence="3" type="ORF">CPB83DRAFT_890762</name>
</gene>
<organism evidence="3 4">
    <name type="scientific">Crepidotus variabilis</name>
    <dbReference type="NCBI Taxonomy" id="179855"/>
    <lineage>
        <taxon>Eukaryota</taxon>
        <taxon>Fungi</taxon>
        <taxon>Dikarya</taxon>
        <taxon>Basidiomycota</taxon>
        <taxon>Agaricomycotina</taxon>
        <taxon>Agaricomycetes</taxon>
        <taxon>Agaricomycetidae</taxon>
        <taxon>Agaricales</taxon>
        <taxon>Agaricineae</taxon>
        <taxon>Crepidotaceae</taxon>
        <taxon>Crepidotus</taxon>
    </lineage>
</organism>
<evidence type="ECO:0000313" key="4">
    <source>
        <dbReference type="Proteomes" id="UP000807306"/>
    </source>
</evidence>
<dbReference type="AlphaFoldDB" id="A0A9P6EP40"/>
<feature type="region of interest" description="Disordered" evidence="1">
    <location>
        <begin position="1"/>
        <end position="32"/>
    </location>
</feature>
<keyword evidence="4" id="KW-1185">Reference proteome</keyword>
<feature type="domain" description="CHAT" evidence="2">
    <location>
        <begin position="204"/>
        <end position="486"/>
    </location>
</feature>
<proteinExistence type="predicted"/>
<evidence type="ECO:0000256" key="1">
    <source>
        <dbReference type="SAM" id="MobiDB-lite"/>
    </source>
</evidence>
<feature type="compositionally biased region" description="Basic residues" evidence="1">
    <location>
        <begin position="1"/>
        <end position="12"/>
    </location>
</feature>
<dbReference type="Proteomes" id="UP000807306">
    <property type="component" value="Unassembled WGS sequence"/>
</dbReference>
<dbReference type="EMBL" id="MU157831">
    <property type="protein sequence ID" value="KAF9532567.1"/>
    <property type="molecule type" value="Genomic_DNA"/>
</dbReference>
<evidence type="ECO:0000259" key="2">
    <source>
        <dbReference type="Pfam" id="PF12770"/>
    </source>
</evidence>
<accession>A0A9P6EP40</accession>
<dbReference type="InterPro" id="IPR024983">
    <property type="entry name" value="CHAT_dom"/>
</dbReference>
<reference evidence="3" key="1">
    <citation type="submission" date="2020-11" db="EMBL/GenBank/DDBJ databases">
        <authorList>
            <consortium name="DOE Joint Genome Institute"/>
            <person name="Ahrendt S."/>
            <person name="Riley R."/>
            <person name="Andreopoulos W."/>
            <person name="Labutti K."/>
            <person name="Pangilinan J."/>
            <person name="Ruiz-Duenas F.J."/>
            <person name="Barrasa J.M."/>
            <person name="Sanchez-Garcia M."/>
            <person name="Camarero S."/>
            <person name="Miyauchi S."/>
            <person name="Serrano A."/>
            <person name="Linde D."/>
            <person name="Babiker R."/>
            <person name="Drula E."/>
            <person name="Ayuso-Fernandez I."/>
            <person name="Pacheco R."/>
            <person name="Padilla G."/>
            <person name="Ferreira P."/>
            <person name="Barriuso J."/>
            <person name="Kellner H."/>
            <person name="Castanera R."/>
            <person name="Alfaro M."/>
            <person name="Ramirez L."/>
            <person name="Pisabarro A.G."/>
            <person name="Kuo A."/>
            <person name="Tritt A."/>
            <person name="Lipzen A."/>
            <person name="He G."/>
            <person name="Yan M."/>
            <person name="Ng V."/>
            <person name="Cullen D."/>
            <person name="Martin F."/>
            <person name="Rosso M.-N."/>
            <person name="Henrissat B."/>
            <person name="Hibbett D."/>
            <person name="Martinez A.T."/>
            <person name="Grigoriev I.V."/>
        </authorList>
    </citation>
    <scope>NUCLEOTIDE SEQUENCE</scope>
    <source>
        <strain evidence="3">CBS 506.95</strain>
    </source>
</reference>
<protein>
    <submittedName>
        <fullName evidence="3">CHAT domain-containing protein</fullName>
    </submittedName>
</protein>
<evidence type="ECO:0000313" key="3">
    <source>
        <dbReference type="EMBL" id="KAF9532567.1"/>
    </source>
</evidence>
<dbReference type="OrthoDB" id="9991317at2759"/>
<dbReference type="Pfam" id="PF12770">
    <property type="entry name" value="CHAT"/>
    <property type="match status" value="1"/>
</dbReference>
<name>A0A9P6EP40_9AGAR</name>
<comment type="caution">
    <text evidence="3">The sequence shown here is derived from an EMBL/GenBank/DDBJ whole genome shotgun (WGS) entry which is preliminary data.</text>
</comment>
<sequence length="487" mass="53207">MSFKRHGSKSRRQNGIQLMEPSHPVGPSPSSIVHSGDGEVVSFFRGATHVKINGSPSFNVRLCASGHRRQNDENLVSNVRTRDKLKLERRSKYDLSANRAIFYKTPHVANVLEDIPEGPVIMFSIDERRCDAFALLPHRNAPILIPLTIQKHELEALRLQMHRYLWSLGLRSRVDVDDVTSENLTEQSAESLGFGRPTRVMTDLLGHLWLKIVKPILDALAYTHTAGSYRRIYWCPSGPLAFVPLHAAGIYGPIGQSISNFAVSSYIPSVGGFSNKVGRNPRRSNRLLLIGQSDSDIYGPIPETIKEISVAAALVKRAGGDVTILEGEDATVEAVAFEMPDYGSVHFACHATQLPGGPLNGGFQLNNGPLTISDIIALRIPPAEFAFLSACAISVGSMSQPDETVHLAAGMIQAGYQSVVAAAWAIRDNFCSGLTEDFYTQLTESGQNFDPTNSAVSLHSAVQKLRKEVGDSEEGLLKWAPYVHFGV</sequence>